<dbReference type="InterPro" id="IPR001356">
    <property type="entry name" value="HD"/>
</dbReference>
<reference evidence="9 10" key="2">
    <citation type="submission" date="2018-11" db="EMBL/GenBank/DDBJ databases">
        <authorList>
            <consortium name="Pathogen Informatics"/>
        </authorList>
    </citation>
    <scope>NUCLEOTIDE SEQUENCE [LARGE SCALE GENOMIC DNA]</scope>
</reference>
<evidence type="ECO:0000256" key="7">
    <source>
        <dbReference type="SAM" id="MobiDB-lite"/>
    </source>
</evidence>
<dbReference type="GO" id="GO:0003677">
    <property type="term" value="F:DNA binding"/>
    <property type="evidence" value="ECO:0007669"/>
    <property type="project" value="UniProtKB-UniRule"/>
</dbReference>
<organism evidence="11">
    <name type="scientific">Nippostrongylus brasiliensis</name>
    <name type="common">Rat hookworm</name>
    <dbReference type="NCBI Taxonomy" id="27835"/>
    <lineage>
        <taxon>Eukaryota</taxon>
        <taxon>Metazoa</taxon>
        <taxon>Ecdysozoa</taxon>
        <taxon>Nematoda</taxon>
        <taxon>Chromadorea</taxon>
        <taxon>Rhabditida</taxon>
        <taxon>Rhabditina</taxon>
        <taxon>Rhabditomorpha</taxon>
        <taxon>Strongyloidea</taxon>
        <taxon>Heligmosomidae</taxon>
        <taxon>Nippostrongylus</taxon>
    </lineage>
</organism>
<keyword evidence="4 5" id="KW-0539">Nucleus</keyword>
<feature type="domain" description="Homeobox" evidence="8">
    <location>
        <begin position="33"/>
        <end position="74"/>
    </location>
</feature>
<evidence type="ECO:0000256" key="6">
    <source>
        <dbReference type="RuleBase" id="RU000682"/>
    </source>
</evidence>
<reference evidence="11" key="1">
    <citation type="submission" date="2017-02" db="UniProtKB">
        <authorList>
            <consortium name="WormBaseParasite"/>
        </authorList>
    </citation>
    <scope>IDENTIFICATION</scope>
</reference>
<comment type="subcellular location">
    <subcellularLocation>
        <location evidence="1 5 6">Nucleus</location>
    </subcellularLocation>
</comment>
<dbReference type="OMA" id="YMVRDKR"/>
<dbReference type="PRINTS" id="PR00024">
    <property type="entry name" value="HOMEOBOX"/>
</dbReference>
<dbReference type="PRINTS" id="PR00031">
    <property type="entry name" value="HTHREPRESSR"/>
</dbReference>
<dbReference type="Proteomes" id="UP000271162">
    <property type="component" value="Unassembled WGS sequence"/>
</dbReference>
<dbReference type="SMART" id="SM00389">
    <property type="entry name" value="HOX"/>
    <property type="match status" value="1"/>
</dbReference>
<dbReference type="InterPro" id="IPR000047">
    <property type="entry name" value="HTH_motif"/>
</dbReference>
<dbReference type="PROSITE" id="PS50071">
    <property type="entry name" value="HOMEOBOX_2"/>
    <property type="match status" value="1"/>
</dbReference>
<keyword evidence="2 5" id="KW-0238">DNA-binding</keyword>
<evidence type="ECO:0000256" key="5">
    <source>
        <dbReference type="PROSITE-ProRule" id="PRU00108"/>
    </source>
</evidence>
<protein>
    <submittedName>
        <fullName evidence="11">Uncharacterized homeobox protein (inferred by orthology to a C. elegans protein)</fullName>
    </submittedName>
</protein>
<dbReference type="CDD" id="cd00086">
    <property type="entry name" value="homeodomain"/>
    <property type="match status" value="1"/>
</dbReference>
<dbReference type="GO" id="GO:0000981">
    <property type="term" value="F:DNA-binding transcription factor activity, RNA polymerase II-specific"/>
    <property type="evidence" value="ECO:0007669"/>
    <property type="project" value="InterPro"/>
</dbReference>
<dbReference type="InterPro" id="IPR050848">
    <property type="entry name" value="Homeobox_TF"/>
</dbReference>
<evidence type="ECO:0000256" key="4">
    <source>
        <dbReference type="ARBA" id="ARBA00023242"/>
    </source>
</evidence>
<dbReference type="WBParaSite" id="NBR_0000086301-mRNA-1">
    <property type="protein sequence ID" value="NBR_0000086301-mRNA-1"/>
    <property type="gene ID" value="NBR_0000086301"/>
</dbReference>
<evidence type="ECO:0000256" key="2">
    <source>
        <dbReference type="ARBA" id="ARBA00023125"/>
    </source>
</evidence>
<evidence type="ECO:0000313" key="11">
    <source>
        <dbReference type="WBParaSite" id="NBR_0000086301-mRNA-1"/>
    </source>
</evidence>
<dbReference type="InterPro" id="IPR017970">
    <property type="entry name" value="Homeobox_CS"/>
</dbReference>
<proteinExistence type="predicted"/>
<dbReference type="InterPro" id="IPR009057">
    <property type="entry name" value="Homeodomain-like_sf"/>
</dbReference>
<gene>
    <name evidence="9" type="ORF">NBR_LOCUS864</name>
</gene>
<evidence type="ECO:0000259" key="8">
    <source>
        <dbReference type="PROSITE" id="PS50071"/>
    </source>
</evidence>
<evidence type="ECO:0000256" key="3">
    <source>
        <dbReference type="ARBA" id="ARBA00023155"/>
    </source>
</evidence>
<evidence type="ECO:0000256" key="1">
    <source>
        <dbReference type="ARBA" id="ARBA00004123"/>
    </source>
</evidence>
<sequence>MQQQQPQLLLQPTRPSRARDVCMNVRASEESVREYMSERYMVRDKRAQLAEFLGLSEAQVKTWFQNRRAKDKREKKGGSTSPQRSPSDSANVSLADDSILDTSQASTMSPSPPAAVPEHTPPPELKPQITPSPAPSVAPSVAPSLATAHQAISTLLQPRQLQEFPPYFSSLGLAPLETIPSFLPPPPTVKTEPGCAESTSKEIYKLPFNIYDHPYPALYAHIPLNLNPISSANSPSFIPEPLAPIANTDTLTVEHTQLTAL</sequence>
<feature type="compositionally biased region" description="Pro residues" evidence="7">
    <location>
        <begin position="110"/>
        <end position="136"/>
    </location>
</feature>
<feature type="compositionally biased region" description="Low complexity" evidence="7">
    <location>
        <begin position="1"/>
        <end position="12"/>
    </location>
</feature>
<dbReference type="GO" id="GO:0005634">
    <property type="term" value="C:nucleus"/>
    <property type="evidence" value="ECO:0007669"/>
    <property type="project" value="UniProtKB-SubCell"/>
</dbReference>
<dbReference type="PROSITE" id="PS00027">
    <property type="entry name" value="HOMEOBOX_1"/>
    <property type="match status" value="1"/>
</dbReference>
<dbReference type="InterPro" id="IPR020479">
    <property type="entry name" value="HD_metazoa"/>
</dbReference>
<feature type="DNA-binding region" description="Homeobox" evidence="5">
    <location>
        <begin position="35"/>
        <end position="75"/>
    </location>
</feature>
<dbReference type="SUPFAM" id="SSF46689">
    <property type="entry name" value="Homeodomain-like"/>
    <property type="match status" value="1"/>
</dbReference>
<feature type="compositionally biased region" description="Polar residues" evidence="7">
    <location>
        <begin position="100"/>
        <end position="109"/>
    </location>
</feature>
<accession>A0A0N4XEB1</accession>
<feature type="region of interest" description="Disordered" evidence="7">
    <location>
        <begin position="1"/>
        <end position="20"/>
    </location>
</feature>
<name>A0A0N4XEB1_NIPBR</name>
<dbReference type="Pfam" id="PF00046">
    <property type="entry name" value="Homeodomain"/>
    <property type="match status" value="1"/>
</dbReference>
<dbReference type="PANTHER" id="PTHR24333:SF8">
    <property type="entry name" value="HOMEOBOX PROTEIN CEH-62"/>
    <property type="match status" value="1"/>
</dbReference>
<dbReference type="AlphaFoldDB" id="A0A0N4XEB1"/>
<feature type="compositionally biased region" description="Polar residues" evidence="7">
    <location>
        <begin position="78"/>
        <end position="92"/>
    </location>
</feature>
<keyword evidence="3 5" id="KW-0371">Homeobox</keyword>
<feature type="region of interest" description="Disordered" evidence="7">
    <location>
        <begin position="63"/>
        <end position="142"/>
    </location>
</feature>
<dbReference type="STRING" id="27835.A0A0N4XEB1"/>
<evidence type="ECO:0000313" key="10">
    <source>
        <dbReference type="Proteomes" id="UP000271162"/>
    </source>
</evidence>
<evidence type="ECO:0000313" key="9">
    <source>
        <dbReference type="EMBL" id="VDL63944.1"/>
    </source>
</evidence>
<dbReference type="PANTHER" id="PTHR24333">
    <property type="entry name" value="HOMEO BOX HB9 LIKE A-RELATED"/>
    <property type="match status" value="1"/>
</dbReference>
<keyword evidence="10" id="KW-1185">Reference proteome</keyword>
<dbReference type="EMBL" id="UYSL01000509">
    <property type="protein sequence ID" value="VDL63944.1"/>
    <property type="molecule type" value="Genomic_DNA"/>
</dbReference>
<dbReference type="Gene3D" id="1.10.10.60">
    <property type="entry name" value="Homeodomain-like"/>
    <property type="match status" value="1"/>
</dbReference>